<evidence type="ECO:0000256" key="4">
    <source>
        <dbReference type="PROSITE-ProRule" id="PRU00322"/>
    </source>
</evidence>
<reference evidence="6" key="1">
    <citation type="submission" date="2021-02" db="EMBL/GenBank/DDBJ databases">
        <authorList>
            <person name="Nowell W R."/>
        </authorList>
    </citation>
    <scope>NUCLEOTIDE SEQUENCE</scope>
</reference>
<dbReference type="Pfam" id="PF00641">
    <property type="entry name" value="Zn_ribbon_RanBP"/>
    <property type="match status" value="1"/>
</dbReference>
<dbReference type="AlphaFoldDB" id="A0A815PTD8"/>
<organism evidence="6 8">
    <name type="scientific">Didymodactylos carnosus</name>
    <dbReference type="NCBI Taxonomy" id="1234261"/>
    <lineage>
        <taxon>Eukaryota</taxon>
        <taxon>Metazoa</taxon>
        <taxon>Spiralia</taxon>
        <taxon>Gnathifera</taxon>
        <taxon>Rotifera</taxon>
        <taxon>Eurotatoria</taxon>
        <taxon>Bdelloidea</taxon>
        <taxon>Philodinida</taxon>
        <taxon>Philodinidae</taxon>
        <taxon>Didymodactylos</taxon>
    </lineage>
</organism>
<dbReference type="OrthoDB" id="9978677at2759"/>
<dbReference type="EMBL" id="CAJOBC010085075">
    <property type="protein sequence ID" value="CAF4326296.1"/>
    <property type="molecule type" value="Genomic_DNA"/>
</dbReference>
<evidence type="ECO:0000256" key="1">
    <source>
        <dbReference type="ARBA" id="ARBA00022723"/>
    </source>
</evidence>
<proteinExistence type="predicted"/>
<accession>A0A815PTD8</accession>
<dbReference type="SMART" id="SM00547">
    <property type="entry name" value="ZnF_RBZ"/>
    <property type="match status" value="3"/>
</dbReference>
<keyword evidence="8" id="KW-1185">Reference proteome</keyword>
<dbReference type="Gene3D" id="2.30.30.380">
    <property type="entry name" value="Zn-finger domain of Sec23/24"/>
    <property type="match status" value="2"/>
</dbReference>
<dbReference type="Proteomes" id="UP000681722">
    <property type="component" value="Unassembled WGS sequence"/>
</dbReference>
<evidence type="ECO:0000313" key="6">
    <source>
        <dbReference type="EMBL" id="CAF1453687.1"/>
    </source>
</evidence>
<comment type="caution">
    <text evidence="6">The sequence shown here is derived from an EMBL/GenBank/DDBJ whole genome shotgun (WGS) entry which is preliminary data.</text>
</comment>
<gene>
    <name evidence="6" type="ORF">GPM918_LOCUS34822</name>
    <name evidence="7" type="ORF">SRO942_LOCUS35537</name>
</gene>
<evidence type="ECO:0000259" key="5">
    <source>
        <dbReference type="PROSITE" id="PS50199"/>
    </source>
</evidence>
<keyword evidence="1" id="KW-0479">Metal-binding</keyword>
<evidence type="ECO:0000313" key="7">
    <source>
        <dbReference type="EMBL" id="CAF4326296.1"/>
    </source>
</evidence>
<dbReference type="GO" id="GO:0008270">
    <property type="term" value="F:zinc ion binding"/>
    <property type="evidence" value="ECO:0007669"/>
    <property type="project" value="UniProtKB-KW"/>
</dbReference>
<dbReference type="InterPro" id="IPR001876">
    <property type="entry name" value="Znf_RanBP2"/>
</dbReference>
<feature type="domain" description="RanBP2-type" evidence="5">
    <location>
        <begin position="170"/>
        <end position="200"/>
    </location>
</feature>
<dbReference type="PROSITE" id="PS50199">
    <property type="entry name" value="ZF_RANBP2_2"/>
    <property type="match status" value="1"/>
</dbReference>
<keyword evidence="2 4" id="KW-0863">Zinc-finger</keyword>
<feature type="non-terminal residue" evidence="6">
    <location>
        <position position="661"/>
    </location>
</feature>
<dbReference type="InterPro" id="IPR036443">
    <property type="entry name" value="Znf_RanBP2_sf"/>
</dbReference>
<dbReference type="SUPFAM" id="SSF90209">
    <property type="entry name" value="Ran binding protein zinc finger-like"/>
    <property type="match status" value="2"/>
</dbReference>
<evidence type="ECO:0000256" key="3">
    <source>
        <dbReference type="ARBA" id="ARBA00022833"/>
    </source>
</evidence>
<keyword evidence="3" id="KW-0862">Zinc</keyword>
<dbReference type="Proteomes" id="UP000663829">
    <property type="component" value="Unassembled WGS sequence"/>
</dbReference>
<evidence type="ECO:0000313" key="8">
    <source>
        <dbReference type="Proteomes" id="UP000663829"/>
    </source>
</evidence>
<sequence length="661" mass="76502">MDHPHSSKHKKILEWHCTQCSYINSTDYELCIMCGLGEQPLPLQTKYNMNNNLRKKHPNKHQDIYSSNTNINTSDEEIFFIKQQQHENPTIITNEVNWTCGECTLENLPSIKICEVCGANRAFSEINMPVINTMEATNVQSSTNNTTIYNNNSGSIEYYVPETEYESKYQQSLEWDCSKCTYMNSINDKICVICNNGSRPASLQLANNISIDNKSTDSRHKQMSVEQHDRKVNSQTKVRSVSHKQNEYNNNITTDNNYISQQSLCGQYNIIPTNEQISAYPENGPISKASTTYSISQSIRDVDEDVKVYIIDLPHTIPDEILEPAIRSRLETCYNIKVKIVKCYSIIGIGIITLQNHDKINLLTKIQNILLNFTIKTVTLTFVEELELISYMVLDHIDKQKLPSNEEIKQKWINTFPADKSPIFQTISIQFPNIIEMTSYSIGELMKFINNDVFLVNEQIARVFIRDCEKKAQELYKILQNTNLSEEIKQLKSSLYIQLNKESANAIIIASNNKDNPLIIDKWISMSFVNICGQCKYKSKNISYKLIVKSIPKKLSNETLINHKQFQNCVKTIDIIGENAMIELNNKIVWEECLKTGSLRIDYHLIRHLTLEISPYTIIIDPDNSPITFDNWYGNRMLDYKSDIMQFDFKKDQIFRYRWNS</sequence>
<evidence type="ECO:0000256" key="2">
    <source>
        <dbReference type="ARBA" id="ARBA00022771"/>
    </source>
</evidence>
<dbReference type="EMBL" id="CAJNOQ010019622">
    <property type="protein sequence ID" value="CAF1453687.1"/>
    <property type="molecule type" value="Genomic_DNA"/>
</dbReference>
<dbReference type="PROSITE" id="PS01358">
    <property type="entry name" value="ZF_RANBP2_1"/>
    <property type="match status" value="3"/>
</dbReference>
<protein>
    <recommendedName>
        <fullName evidence="5">RanBP2-type domain-containing protein</fullName>
    </recommendedName>
</protein>
<name>A0A815PTD8_9BILA</name>